<dbReference type="SUPFAM" id="SSF56496">
    <property type="entry name" value="Fibrinogen C-terminal domain-like"/>
    <property type="match status" value="1"/>
</dbReference>
<dbReference type="PROSITE" id="PS00514">
    <property type="entry name" value="FIBRINOGEN_C_1"/>
    <property type="match status" value="1"/>
</dbReference>
<feature type="chain" id="PRO_5041967253" evidence="3">
    <location>
        <begin position="24"/>
        <end position="321"/>
    </location>
</feature>
<accession>A0AAD1T4W5</accession>
<dbReference type="InterPro" id="IPR036056">
    <property type="entry name" value="Fibrinogen-like_C"/>
</dbReference>
<dbReference type="PANTHER" id="PTHR19143">
    <property type="entry name" value="FIBRINOGEN/TENASCIN/ANGIOPOEITIN"/>
    <property type="match status" value="1"/>
</dbReference>
<evidence type="ECO:0000256" key="2">
    <source>
        <dbReference type="SAM" id="MobiDB-lite"/>
    </source>
</evidence>
<dbReference type="InterPro" id="IPR008160">
    <property type="entry name" value="Collagen"/>
</dbReference>
<dbReference type="NCBIfam" id="NF040941">
    <property type="entry name" value="GGGWT_bact"/>
    <property type="match status" value="1"/>
</dbReference>
<evidence type="ECO:0000256" key="1">
    <source>
        <dbReference type="ARBA" id="ARBA00023157"/>
    </source>
</evidence>
<reference evidence="5" key="1">
    <citation type="submission" date="2022-03" db="EMBL/GenBank/DDBJ databases">
        <authorList>
            <person name="Alioto T."/>
            <person name="Alioto T."/>
            <person name="Gomez Garrido J."/>
        </authorList>
    </citation>
    <scope>NUCLEOTIDE SEQUENCE</scope>
</reference>
<keyword evidence="6" id="KW-1185">Reference proteome</keyword>
<dbReference type="Gene3D" id="3.90.215.10">
    <property type="entry name" value="Gamma Fibrinogen, chain A, domain 1"/>
    <property type="match status" value="1"/>
</dbReference>
<feature type="region of interest" description="Disordered" evidence="2">
    <location>
        <begin position="54"/>
        <end position="93"/>
    </location>
</feature>
<dbReference type="GO" id="GO:0003823">
    <property type="term" value="F:antigen binding"/>
    <property type="evidence" value="ECO:0007669"/>
    <property type="project" value="TreeGrafter"/>
</dbReference>
<dbReference type="EMBL" id="OW240920">
    <property type="protein sequence ID" value="CAH2316831.1"/>
    <property type="molecule type" value="Genomic_DNA"/>
</dbReference>
<dbReference type="InterPro" id="IPR002181">
    <property type="entry name" value="Fibrinogen_a/b/g_C_dom"/>
</dbReference>
<keyword evidence="1" id="KW-1015">Disulfide bond</keyword>
<dbReference type="FunFam" id="3.90.215.10:FF:000001">
    <property type="entry name" value="Tenascin isoform 1"/>
    <property type="match status" value="1"/>
</dbReference>
<evidence type="ECO:0000313" key="6">
    <source>
        <dbReference type="Proteomes" id="UP001295444"/>
    </source>
</evidence>
<dbReference type="CDD" id="cd00087">
    <property type="entry name" value="FReD"/>
    <property type="match status" value="1"/>
</dbReference>
<dbReference type="GO" id="GO:0005102">
    <property type="term" value="F:signaling receptor binding"/>
    <property type="evidence" value="ECO:0007669"/>
    <property type="project" value="TreeGrafter"/>
</dbReference>
<dbReference type="GO" id="GO:0001867">
    <property type="term" value="P:complement activation, lectin pathway"/>
    <property type="evidence" value="ECO:0007669"/>
    <property type="project" value="TreeGrafter"/>
</dbReference>
<dbReference type="Pfam" id="PF00147">
    <property type="entry name" value="Fibrinogen_C"/>
    <property type="match status" value="1"/>
</dbReference>
<dbReference type="InterPro" id="IPR014716">
    <property type="entry name" value="Fibrinogen_a/b/g_C_1"/>
</dbReference>
<feature type="domain" description="Fibrinogen C-terminal" evidence="4">
    <location>
        <begin position="105"/>
        <end position="321"/>
    </location>
</feature>
<evidence type="ECO:0000313" key="5">
    <source>
        <dbReference type="EMBL" id="CAH2316831.1"/>
    </source>
</evidence>
<dbReference type="Proteomes" id="UP001295444">
    <property type="component" value="Chromosome 09"/>
</dbReference>
<gene>
    <name evidence="5" type="ORF">PECUL_23A011837</name>
</gene>
<organism evidence="5 6">
    <name type="scientific">Pelobates cultripes</name>
    <name type="common">Western spadefoot toad</name>
    <dbReference type="NCBI Taxonomy" id="61616"/>
    <lineage>
        <taxon>Eukaryota</taxon>
        <taxon>Metazoa</taxon>
        <taxon>Chordata</taxon>
        <taxon>Craniata</taxon>
        <taxon>Vertebrata</taxon>
        <taxon>Euteleostomi</taxon>
        <taxon>Amphibia</taxon>
        <taxon>Batrachia</taxon>
        <taxon>Anura</taxon>
        <taxon>Pelobatoidea</taxon>
        <taxon>Pelobatidae</taxon>
        <taxon>Pelobates</taxon>
    </lineage>
</organism>
<dbReference type="InterPro" id="IPR050373">
    <property type="entry name" value="Fibrinogen_C-term_domain"/>
</dbReference>
<dbReference type="InterPro" id="IPR020837">
    <property type="entry name" value="Fibrinogen_CS"/>
</dbReference>
<dbReference type="GO" id="GO:0005615">
    <property type="term" value="C:extracellular space"/>
    <property type="evidence" value="ECO:0007669"/>
    <property type="project" value="TreeGrafter"/>
</dbReference>
<dbReference type="GO" id="GO:0097367">
    <property type="term" value="F:carbohydrate derivative binding"/>
    <property type="evidence" value="ECO:0007669"/>
    <property type="project" value="TreeGrafter"/>
</dbReference>
<keyword evidence="3" id="KW-0732">Signal</keyword>
<protein>
    <submittedName>
        <fullName evidence="5">Ficolin (Collagen fibrinogen domain containing) 1</fullName>
    </submittedName>
</protein>
<dbReference type="Pfam" id="PF01391">
    <property type="entry name" value="Collagen"/>
    <property type="match status" value="1"/>
</dbReference>
<dbReference type="SMART" id="SM00186">
    <property type="entry name" value="FBG"/>
    <property type="match status" value="1"/>
</dbReference>
<dbReference type="PANTHER" id="PTHR19143:SF467">
    <property type="entry name" value="FICOLIN-2-LIKE"/>
    <property type="match status" value="1"/>
</dbReference>
<dbReference type="AlphaFoldDB" id="A0AAD1T4W5"/>
<feature type="signal peptide" evidence="3">
    <location>
        <begin position="1"/>
        <end position="23"/>
    </location>
</feature>
<evidence type="ECO:0000256" key="3">
    <source>
        <dbReference type="SAM" id="SignalP"/>
    </source>
</evidence>
<sequence>MTRIVFVWAIVLTIFWLQGVVLGTAEEACPEVKVIGIGDTDKLTILRGCNGFPGTTGPKGDTGSAGENGKDGLPGPVGVQGPKGDAGEKGIKGERGEKGEAAKAIDSLYAARNCKELQEQGAVLSDWYTIYPDGETPLKVLCDMHTDGGGWIVFQRRWDGGVDFFRDWKSYKMGFGSRLGDFWLGNDIVHMLTSSGKWELLIDLMDFENTRHYATYSSFQILGESEQYKLILGAFKDGNAGDSLTDHNNMKFSTKDKDSSSSNCADIYKGAWWYNACHVSNLNGRYLLGQHATFADGINWNSSKGYYYSYKHSEMKIRPVN</sequence>
<dbReference type="PROSITE" id="PS51406">
    <property type="entry name" value="FIBRINOGEN_C_2"/>
    <property type="match status" value="1"/>
</dbReference>
<name>A0AAD1T4W5_PELCU</name>
<proteinExistence type="predicted"/>
<evidence type="ECO:0000259" key="4">
    <source>
        <dbReference type="PROSITE" id="PS51406"/>
    </source>
</evidence>